<dbReference type="CDD" id="cd18797">
    <property type="entry name" value="SF2_C_Hrq"/>
    <property type="match status" value="1"/>
</dbReference>
<comment type="caution">
    <text evidence="5">The sequence shown here is derived from an EMBL/GenBank/DDBJ whole genome shotgun (WGS) entry which is preliminary data.</text>
</comment>
<organism evidence="5 6">
    <name type="scientific">Tsukamurella strandjordii</name>
    <dbReference type="NCBI Taxonomy" id="147577"/>
    <lineage>
        <taxon>Bacteria</taxon>
        <taxon>Bacillati</taxon>
        <taxon>Actinomycetota</taxon>
        <taxon>Actinomycetes</taxon>
        <taxon>Mycobacteriales</taxon>
        <taxon>Tsukamurellaceae</taxon>
        <taxon>Tsukamurella</taxon>
    </lineage>
</organism>
<dbReference type="Pfam" id="PF00270">
    <property type="entry name" value="DEAD"/>
    <property type="match status" value="1"/>
</dbReference>
<sequence>MRGAIGTGAASGAIAVEHNTFGRELLARIQAGTGAGGDGITHIADIPSRRAEFGEWPTWLPADIRDGLIETGVERPWRHQVEAAEHAHAGRHVVISTGTASGKSLAYQLPVLTALADDPRATVLYLSPTKALGTDQHAAAMRLMSLFDGSDTVSPAMYDGDTSQEMRRWARSDSRWVFTNPDMIHVGMLPRHAKWARFLRGLKYVVVDECHHYRGVFGSHTALVLRRLLRVAAKYGAAPTVICASATTSDPAGAASRLIGADCVAVDTDSSPHGPRTVVLWEPPLIPDLEGENGAPVRRQATTEASRMIADLVVEGARTLAFVRSRRSAETVALSARRMLAEATPELAGRVAAYRAGYLAEDRRALERGLGDGELLAVATTNALELGVDIAGLDAVLMAGFPGTVASFWQQAGRSGRRGQGSLILLIARDDPLDTYLVHHPQSLLGRPVEATITDPWNPYVLGPQLLCAAGELPLTREEVATLGAVDVVGRLAADGLLRERPAGYFLAAGIDPHARVNIRGGAGSEVLIVEESTGRLLGTVDFHRALSTVYQGAVHVHQSESYVVDELDLDEGLAMVHAEEPEWTTSAREDSDVRITAVHQTEELGAVTARFVSVEVTSQVVGYLRTLRTGEVLDAVELDLPETSLATQAALITIDPEALLAADLAPEHWPGALHAAEHAAIGLLPLVASCDRWDIGGLSTALHEDTGLPSIFVYDGYPGGAGFAERGYEALATWLLATRDAVAACECPAGCPSCVQSPKCGNGNDPLDKAGAIVVLDLVLAALARG</sequence>
<accession>A0AA90NPW6</accession>
<dbReference type="RefSeq" id="WP_305111359.1">
    <property type="nucleotide sequence ID" value="NZ_JAUTIX010000003.1"/>
</dbReference>
<dbReference type="Pfam" id="PF00271">
    <property type="entry name" value="Helicase_C"/>
    <property type="match status" value="1"/>
</dbReference>
<reference evidence="5" key="1">
    <citation type="submission" date="2023-08" db="EMBL/GenBank/DDBJ databases">
        <title>The draft genome of Tsukamurella strandjordii strain 050030.</title>
        <authorList>
            <person name="Zhao F."/>
            <person name="Feng Y."/>
            <person name="Zong Z."/>
        </authorList>
    </citation>
    <scope>NUCLEOTIDE SEQUENCE</scope>
    <source>
        <strain evidence="5">050030</strain>
    </source>
</reference>
<dbReference type="GO" id="GO:0006289">
    <property type="term" value="P:nucleotide-excision repair"/>
    <property type="evidence" value="ECO:0007669"/>
    <property type="project" value="TreeGrafter"/>
</dbReference>
<evidence type="ECO:0000259" key="3">
    <source>
        <dbReference type="PROSITE" id="PS51192"/>
    </source>
</evidence>
<evidence type="ECO:0000256" key="1">
    <source>
        <dbReference type="ARBA" id="ARBA00022741"/>
    </source>
</evidence>
<dbReference type="SMART" id="SM00490">
    <property type="entry name" value="HELICc"/>
    <property type="match status" value="1"/>
</dbReference>
<dbReference type="PANTHER" id="PTHR47957">
    <property type="entry name" value="ATP-DEPENDENT HELICASE HRQ1"/>
    <property type="match status" value="1"/>
</dbReference>
<dbReference type="SUPFAM" id="SSF52540">
    <property type="entry name" value="P-loop containing nucleoside triphosphate hydrolases"/>
    <property type="match status" value="1"/>
</dbReference>
<dbReference type="Proteomes" id="UP001178281">
    <property type="component" value="Unassembled WGS sequence"/>
</dbReference>
<gene>
    <name evidence="5" type="ORF">Q7X28_11345</name>
</gene>
<evidence type="ECO:0000259" key="4">
    <source>
        <dbReference type="PROSITE" id="PS51194"/>
    </source>
</evidence>
<dbReference type="PANTHER" id="PTHR47957:SF3">
    <property type="entry name" value="ATP-DEPENDENT HELICASE HRQ1"/>
    <property type="match status" value="1"/>
</dbReference>
<evidence type="ECO:0000313" key="6">
    <source>
        <dbReference type="Proteomes" id="UP001178281"/>
    </source>
</evidence>
<dbReference type="InterPro" id="IPR022307">
    <property type="entry name" value="Helicase_put_actinobac"/>
</dbReference>
<evidence type="ECO:0000313" key="5">
    <source>
        <dbReference type="EMBL" id="MDP0398524.1"/>
    </source>
</evidence>
<keyword evidence="1" id="KW-0547">Nucleotide-binding</keyword>
<keyword evidence="6" id="KW-1185">Reference proteome</keyword>
<dbReference type="Pfam" id="PF09369">
    <property type="entry name" value="MZB"/>
    <property type="match status" value="1"/>
</dbReference>
<keyword evidence="5" id="KW-0347">Helicase</keyword>
<name>A0AA90NPW6_9ACTN</name>
<keyword evidence="5" id="KW-0378">Hydrolase</keyword>
<dbReference type="AlphaFoldDB" id="A0AA90NPW6"/>
<dbReference type="GO" id="GO:0003676">
    <property type="term" value="F:nucleic acid binding"/>
    <property type="evidence" value="ECO:0007669"/>
    <property type="project" value="InterPro"/>
</dbReference>
<dbReference type="SMART" id="SM00487">
    <property type="entry name" value="DEXDc"/>
    <property type="match status" value="1"/>
</dbReference>
<dbReference type="EMBL" id="JAUTIX010000003">
    <property type="protein sequence ID" value="MDP0398524.1"/>
    <property type="molecule type" value="Genomic_DNA"/>
</dbReference>
<feature type="domain" description="Helicase C-terminal" evidence="4">
    <location>
        <begin position="308"/>
        <end position="460"/>
    </location>
</feature>
<dbReference type="GO" id="GO:0036297">
    <property type="term" value="P:interstrand cross-link repair"/>
    <property type="evidence" value="ECO:0007669"/>
    <property type="project" value="TreeGrafter"/>
</dbReference>
<dbReference type="CDD" id="cd17923">
    <property type="entry name" value="DEXHc_Hrq1-like"/>
    <property type="match status" value="1"/>
</dbReference>
<protein>
    <submittedName>
        <fullName evidence="5">DEAD/DEAH box helicase</fullName>
    </submittedName>
</protein>
<dbReference type="NCBIfam" id="TIGR03817">
    <property type="entry name" value="DECH_helic"/>
    <property type="match status" value="1"/>
</dbReference>
<dbReference type="PROSITE" id="PS51192">
    <property type="entry name" value="HELICASE_ATP_BIND_1"/>
    <property type="match status" value="1"/>
</dbReference>
<dbReference type="InterPro" id="IPR018973">
    <property type="entry name" value="MZB"/>
</dbReference>
<dbReference type="Gene3D" id="3.40.50.300">
    <property type="entry name" value="P-loop containing nucleotide triphosphate hydrolases"/>
    <property type="match status" value="2"/>
</dbReference>
<dbReference type="InterPro" id="IPR001650">
    <property type="entry name" value="Helicase_C-like"/>
</dbReference>
<dbReference type="InterPro" id="IPR027417">
    <property type="entry name" value="P-loop_NTPase"/>
</dbReference>
<dbReference type="InterPro" id="IPR014001">
    <property type="entry name" value="Helicase_ATP-bd"/>
</dbReference>
<dbReference type="PROSITE" id="PS51194">
    <property type="entry name" value="HELICASE_CTER"/>
    <property type="match status" value="1"/>
</dbReference>
<dbReference type="GO" id="GO:0005524">
    <property type="term" value="F:ATP binding"/>
    <property type="evidence" value="ECO:0007669"/>
    <property type="project" value="UniProtKB-KW"/>
</dbReference>
<proteinExistence type="predicted"/>
<evidence type="ECO:0000256" key="2">
    <source>
        <dbReference type="ARBA" id="ARBA00022840"/>
    </source>
</evidence>
<dbReference type="FunFam" id="3.40.50.300:FF:001137">
    <property type="entry name" value="DEAD/DEAH box helicase"/>
    <property type="match status" value="1"/>
</dbReference>
<dbReference type="GO" id="GO:0043138">
    <property type="term" value="F:3'-5' DNA helicase activity"/>
    <property type="evidence" value="ECO:0007669"/>
    <property type="project" value="TreeGrafter"/>
</dbReference>
<feature type="domain" description="Helicase ATP-binding" evidence="3">
    <location>
        <begin position="84"/>
        <end position="266"/>
    </location>
</feature>
<dbReference type="InterPro" id="IPR011545">
    <property type="entry name" value="DEAD/DEAH_box_helicase_dom"/>
</dbReference>
<keyword evidence="2" id="KW-0067">ATP-binding</keyword>